<gene>
    <name evidence="2" type="ORF">SAMN05216285_1998</name>
</gene>
<dbReference type="OrthoDB" id="186853at2157"/>
<name>A0A1I0NQ46_9EURY</name>
<dbReference type="eggNOG" id="arCOG06278">
    <property type="taxonomic scope" value="Archaea"/>
</dbReference>
<proteinExistence type="predicted"/>
<feature type="domain" description="DUF7511" evidence="1">
    <location>
        <begin position="17"/>
        <end position="63"/>
    </location>
</feature>
<evidence type="ECO:0000259" key="1">
    <source>
        <dbReference type="Pfam" id="PF24351"/>
    </source>
</evidence>
<reference evidence="3" key="1">
    <citation type="submission" date="2016-10" db="EMBL/GenBank/DDBJ databases">
        <authorList>
            <person name="Varghese N."/>
        </authorList>
    </citation>
    <scope>NUCLEOTIDE SEQUENCE [LARGE SCALE GENOMIC DNA]</scope>
    <source>
        <strain evidence="3">CGMCC 1.12284</strain>
    </source>
</reference>
<dbReference type="STRING" id="1202768.SAMN05216285_1998"/>
<evidence type="ECO:0000313" key="3">
    <source>
        <dbReference type="Proteomes" id="UP000183275"/>
    </source>
</evidence>
<dbReference type="AlphaFoldDB" id="A0A1I0NQ46"/>
<dbReference type="Proteomes" id="UP000183275">
    <property type="component" value="Unassembled WGS sequence"/>
</dbReference>
<keyword evidence="3" id="KW-1185">Reference proteome</keyword>
<dbReference type="InterPro" id="IPR055933">
    <property type="entry name" value="DUF7511"/>
</dbReference>
<accession>A0A1I0NQ46</accession>
<protein>
    <recommendedName>
        <fullName evidence="1">DUF7511 domain-containing protein</fullName>
    </recommendedName>
</protein>
<evidence type="ECO:0000313" key="2">
    <source>
        <dbReference type="EMBL" id="SEW03668.1"/>
    </source>
</evidence>
<organism evidence="2 3">
    <name type="scientific">Natrinema salifodinae</name>
    <dbReference type="NCBI Taxonomy" id="1202768"/>
    <lineage>
        <taxon>Archaea</taxon>
        <taxon>Methanobacteriati</taxon>
        <taxon>Methanobacteriota</taxon>
        <taxon>Stenosarchaea group</taxon>
        <taxon>Halobacteria</taxon>
        <taxon>Halobacteriales</taxon>
        <taxon>Natrialbaceae</taxon>
        <taxon>Natrinema</taxon>
    </lineage>
</organism>
<dbReference type="Pfam" id="PF24351">
    <property type="entry name" value="DUF7511"/>
    <property type="match status" value="1"/>
</dbReference>
<sequence length="63" mass="7114">MTDADIHPPDGEESRIALDHVTIENPDAPDECAMFPRDASEDEMQTAWISAYDDSFVNLETMR</sequence>
<dbReference type="EMBL" id="FOIS01000002">
    <property type="protein sequence ID" value="SEW03668.1"/>
    <property type="molecule type" value="Genomic_DNA"/>
</dbReference>
<dbReference type="RefSeq" id="WP_049990149.1">
    <property type="nucleotide sequence ID" value="NZ_FOIS01000002.1"/>
</dbReference>